<comment type="caution">
    <text evidence="2">The sequence shown here is derived from an EMBL/GenBank/DDBJ whole genome shotgun (WGS) entry which is preliminary data.</text>
</comment>
<dbReference type="Proteomes" id="UP000077342">
    <property type="component" value="Unassembled WGS sequence"/>
</dbReference>
<protein>
    <submittedName>
        <fullName evidence="2">Uncharacterized protein</fullName>
    </submittedName>
</protein>
<dbReference type="AlphaFoldDB" id="A0A164A5J5"/>
<dbReference type="RefSeq" id="WP_075511004.1">
    <property type="nucleotide sequence ID" value="NZ_CP089224.1"/>
</dbReference>
<keyword evidence="3" id="KW-1185">Reference proteome</keyword>
<feature type="coiled-coil region" evidence="1">
    <location>
        <begin position="158"/>
        <end position="190"/>
    </location>
</feature>
<name>A0A164A5J5_9MYCO</name>
<reference evidence="3" key="1">
    <citation type="submission" date="2016-04" db="EMBL/GenBank/DDBJ databases">
        <authorList>
            <person name="Strapagiel D."/>
            <person name="Borowka P."/>
            <person name="Marciniak B."/>
            <person name="Bakula Z."/>
            <person name="Van Ingen J."/>
            <person name="Safianowska A."/>
            <person name="Dziadek J."/>
            <person name="Jagielski T."/>
        </authorList>
    </citation>
    <scope>NUCLEOTIDE SEQUENCE [LARGE SCALE GENOMIC DNA]</scope>
    <source>
        <strain evidence="3">1010001458</strain>
    </source>
</reference>
<evidence type="ECO:0000256" key="1">
    <source>
        <dbReference type="SAM" id="Coils"/>
    </source>
</evidence>
<keyword evidence="1" id="KW-0175">Coiled coil</keyword>
<accession>A0A164A5J5</accession>
<dbReference type="EMBL" id="LWCI01000110">
    <property type="protein sequence ID" value="KZS62120.1"/>
    <property type="molecule type" value="Genomic_DNA"/>
</dbReference>
<sequence>MSHLSTPSVATLVHRLADCPDDFLAPPLIGDRGVVAVAAVVGDTLASLGAALPDDWVAGLTPGHTPGHTDAATENWLRACLVSCWLATDESARSVLSGAAFLGFLGEELWAMAVLVRAELLVRDPDRREELARLVFRRAGVVPAGETVEQAADRLSTLDSATRARVEAEARAAEARAKEVRAALARKRAAEAAARASRE</sequence>
<organism evidence="2 3">
    <name type="scientific">Mycobacterium ostraviense</name>
    <dbReference type="NCBI Taxonomy" id="2738409"/>
    <lineage>
        <taxon>Bacteria</taxon>
        <taxon>Bacillati</taxon>
        <taxon>Actinomycetota</taxon>
        <taxon>Actinomycetes</taxon>
        <taxon>Mycobacteriales</taxon>
        <taxon>Mycobacteriaceae</taxon>
        <taxon>Mycobacterium</taxon>
    </lineage>
</organism>
<proteinExistence type="predicted"/>
<evidence type="ECO:0000313" key="3">
    <source>
        <dbReference type="Proteomes" id="UP000077342"/>
    </source>
</evidence>
<gene>
    <name evidence="2" type="ORF">A4G28_19085</name>
</gene>
<evidence type="ECO:0000313" key="2">
    <source>
        <dbReference type="EMBL" id="KZS62120.1"/>
    </source>
</evidence>